<dbReference type="InterPro" id="IPR001792">
    <property type="entry name" value="Acylphosphatase-like_dom"/>
</dbReference>
<dbReference type="InterPro" id="IPR017968">
    <property type="entry name" value="Acylphosphatase_CS"/>
</dbReference>
<evidence type="ECO:0000256" key="1">
    <source>
        <dbReference type="ARBA" id="ARBA00005614"/>
    </source>
</evidence>
<dbReference type="Proteomes" id="UP000739180">
    <property type="component" value="Unassembled WGS sequence"/>
</dbReference>
<name>A0ABY2XLR5_9GAMM</name>
<feature type="active site" evidence="5">
    <location>
        <position position="46"/>
    </location>
</feature>
<dbReference type="InterPro" id="IPR020456">
    <property type="entry name" value="Acylphosphatase"/>
</dbReference>
<evidence type="ECO:0000256" key="4">
    <source>
        <dbReference type="ARBA" id="ARBA00047645"/>
    </source>
</evidence>
<gene>
    <name evidence="8" type="ORF">FGS76_08855</name>
</gene>
<keyword evidence="5" id="KW-0378">Hydrolase</keyword>
<evidence type="ECO:0000256" key="5">
    <source>
        <dbReference type="PROSITE-ProRule" id="PRU00520"/>
    </source>
</evidence>
<dbReference type="SUPFAM" id="SSF54975">
    <property type="entry name" value="Acylphosphatase/BLUF domain-like"/>
    <property type="match status" value="1"/>
</dbReference>
<evidence type="ECO:0000256" key="6">
    <source>
        <dbReference type="RuleBase" id="RU004168"/>
    </source>
</evidence>
<feature type="domain" description="Acylphosphatase-like" evidence="7">
    <location>
        <begin position="13"/>
        <end position="99"/>
    </location>
</feature>
<reference evidence="8 9" key="1">
    <citation type="submission" date="2019-05" db="EMBL/GenBank/DDBJ databases">
        <title>Genome of Alcanivorax gelatiniphagus, an oil degrading marine bacteria.</title>
        <authorList>
            <person name="Kwon K.K."/>
        </authorList>
    </citation>
    <scope>NUCLEOTIDE SEQUENCE [LARGE SCALE GENOMIC DNA]</scope>
    <source>
        <strain evidence="8 9">MEBiC 08158</strain>
    </source>
</reference>
<dbReference type="PROSITE" id="PS51160">
    <property type="entry name" value="ACYLPHOSPHATASE_3"/>
    <property type="match status" value="1"/>
</dbReference>
<dbReference type="PANTHER" id="PTHR47268:SF4">
    <property type="entry name" value="ACYLPHOSPHATASE"/>
    <property type="match status" value="1"/>
</dbReference>
<comment type="similarity">
    <text evidence="1 6">Belongs to the acylphosphatase family.</text>
</comment>
<feature type="active site" evidence="5">
    <location>
        <position position="28"/>
    </location>
</feature>
<sequence length="99" mass="11122">MAKHNMNNNSVIARQVTVRGRVQGVFYRASTQQQARRLGVAGWVRNLPDGRVEAWLQGSEEAVDALMAWMREGPEQAEVTGLCTHDMPPRELSDFEVDP</sequence>
<dbReference type="EMBL" id="VCQT01000027">
    <property type="protein sequence ID" value="TMW13161.1"/>
    <property type="molecule type" value="Genomic_DNA"/>
</dbReference>
<comment type="catalytic activity">
    <reaction evidence="4 5">
        <text>an acyl phosphate + H2O = a carboxylate + phosphate + H(+)</text>
        <dbReference type="Rhea" id="RHEA:14965"/>
        <dbReference type="ChEBI" id="CHEBI:15377"/>
        <dbReference type="ChEBI" id="CHEBI:15378"/>
        <dbReference type="ChEBI" id="CHEBI:29067"/>
        <dbReference type="ChEBI" id="CHEBI:43474"/>
        <dbReference type="ChEBI" id="CHEBI:59918"/>
        <dbReference type="EC" id="3.6.1.7"/>
    </reaction>
</comment>
<dbReference type="PANTHER" id="PTHR47268">
    <property type="entry name" value="ACYLPHOSPHATASE"/>
    <property type="match status" value="1"/>
</dbReference>
<evidence type="ECO:0000256" key="2">
    <source>
        <dbReference type="ARBA" id="ARBA00012150"/>
    </source>
</evidence>
<dbReference type="Pfam" id="PF00708">
    <property type="entry name" value="Acylphosphatase"/>
    <property type="match status" value="1"/>
</dbReference>
<evidence type="ECO:0000259" key="7">
    <source>
        <dbReference type="PROSITE" id="PS51160"/>
    </source>
</evidence>
<accession>A0ABY2XLR5</accession>
<evidence type="ECO:0000313" key="8">
    <source>
        <dbReference type="EMBL" id="TMW13161.1"/>
    </source>
</evidence>
<comment type="caution">
    <text evidence="8">The sequence shown here is derived from an EMBL/GenBank/DDBJ whole genome shotgun (WGS) entry which is preliminary data.</text>
</comment>
<dbReference type="Gene3D" id="3.30.70.100">
    <property type="match status" value="1"/>
</dbReference>
<dbReference type="InterPro" id="IPR036046">
    <property type="entry name" value="Acylphosphatase-like_dom_sf"/>
</dbReference>
<dbReference type="PRINTS" id="PR00112">
    <property type="entry name" value="ACYLPHPHTASE"/>
</dbReference>
<keyword evidence="9" id="KW-1185">Reference proteome</keyword>
<dbReference type="PROSITE" id="PS00151">
    <property type="entry name" value="ACYLPHOSPHATASE_2"/>
    <property type="match status" value="1"/>
</dbReference>
<proteinExistence type="inferred from homology"/>
<organism evidence="8 9">
    <name type="scientific">Alloalcanivorax gelatiniphagus</name>
    <dbReference type="NCBI Taxonomy" id="1194167"/>
    <lineage>
        <taxon>Bacteria</taxon>
        <taxon>Pseudomonadati</taxon>
        <taxon>Pseudomonadota</taxon>
        <taxon>Gammaproteobacteria</taxon>
        <taxon>Oceanospirillales</taxon>
        <taxon>Alcanivoracaceae</taxon>
        <taxon>Alloalcanivorax</taxon>
    </lineage>
</organism>
<evidence type="ECO:0000256" key="3">
    <source>
        <dbReference type="ARBA" id="ARBA00015991"/>
    </source>
</evidence>
<evidence type="ECO:0000313" key="9">
    <source>
        <dbReference type="Proteomes" id="UP000739180"/>
    </source>
</evidence>
<protein>
    <recommendedName>
        <fullName evidence="3 5">acylphosphatase</fullName>
        <ecNumber evidence="2 5">3.6.1.7</ecNumber>
    </recommendedName>
</protein>
<dbReference type="EC" id="3.6.1.7" evidence="2 5"/>